<dbReference type="EMBL" id="JALIDZ010000004">
    <property type="protein sequence ID" value="MCT8972386.1"/>
    <property type="molecule type" value="Genomic_DNA"/>
</dbReference>
<dbReference type="GO" id="GO:0006171">
    <property type="term" value="P:cAMP biosynthetic process"/>
    <property type="evidence" value="ECO:0007669"/>
    <property type="project" value="TreeGrafter"/>
</dbReference>
<dbReference type="AlphaFoldDB" id="A0AAW5QWF0"/>
<dbReference type="RefSeq" id="WP_261615948.1">
    <property type="nucleotide sequence ID" value="NZ_JALIDZ010000004.1"/>
</dbReference>
<organism evidence="3 4">
    <name type="scientific">Microbaculum marinisediminis</name>
    <dbReference type="NCBI Taxonomy" id="2931392"/>
    <lineage>
        <taxon>Bacteria</taxon>
        <taxon>Pseudomonadati</taxon>
        <taxon>Pseudomonadota</taxon>
        <taxon>Alphaproteobacteria</taxon>
        <taxon>Hyphomicrobiales</taxon>
        <taxon>Tepidamorphaceae</taxon>
        <taxon>Microbaculum</taxon>
    </lineage>
</organism>
<feature type="transmembrane region" description="Helical" evidence="1">
    <location>
        <begin position="6"/>
        <end position="24"/>
    </location>
</feature>
<dbReference type="CDD" id="cd07302">
    <property type="entry name" value="CHD"/>
    <property type="match status" value="1"/>
</dbReference>
<dbReference type="Gene3D" id="3.30.70.1230">
    <property type="entry name" value="Nucleotide cyclase"/>
    <property type="match status" value="1"/>
</dbReference>
<dbReference type="Pfam" id="PF05226">
    <property type="entry name" value="CHASE2"/>
    <property type="match status" value="1"/>
</dbReference>
<evidence type="ECO:0000256" key="1">
    <source>
        <dbReference type="SAM" id="Phobius"/>
    </source>
</evidence>
<dbReference type="SMART" id="SM01080">
    <property type="entry name" value="CHASE2"/>
    <property type="match status" value="1"/>
</dbReference>
<keyword evidence="4" id="KW-1185">Reference proteome</keyword>
<feature type="domain" description="Guanylate cyclase" evidence="2">
    <location>
        <begin position="473"/>
        <end position="615"/>
    </location>
</feature>
<sequence length="743" mass="80356">MGTRATYALAIAVIILSVAGIRLLDPDPLVRLRLLAFDVFQRLAPRPVDPAFPVRIVDIDQASLSAYGRWPWPRELVARLVVRLEQLGAVVIAFDFAFPDPEPDPLAALYTALEDRPEARTLLDQLPKPRSGDDAFAAAIGEGSVVLGAIGRADAGPEIPPAPTSFALLGSDPSRHVPTFRTATLNTPVLNDAAAGIGSLNWFPESDQIVRKVPLVVRFGDALYPSLVSETLRLAEGADTIAIRSSTAGGEGSSVESGITSVRIGNHRIPTEESGQMWLAFSPHRTERYISAASVLDGTVKPEDIAGRIVVIGTSAPGLFDLRATPLDAVLPGVEVHAQALEQLLQGRLMLRPDYSTGLEIAYTAVGSIALAAMIYYLGAFTGALAGALAVIIVLTVSWVGYLRFGILLDPMMPWVVLTVVYGFATVFFYFQTERERNRVRQAFSHYIAPSLVERLAEHPEQLTLGGETRELTVLFSDVRGFTGIAEGYRDNPPALIALMNRLLTPLTNAITERSGTIDKYIGDAIMAFWNAPLDDPHHSRRACEASLEMIDRLRTLNAARRSEAAEQGADGAVAELRLGIGIATGVAIVGNMGSDMRFDYSALGDAVNLASRLENLTAYYGVTTLVSDAACQRGAADMTVLEIDTVRVKGREHPERIWTILGGSELQVDSSLRSVMEQFSAALAAYRRQDWAGAQQQFASLSRAAAPYGLSDLADLFAERCVYFARTPPPADWDGVWQAQKM</sequence>
<accession>A0AAW5QWF0</accession>
<feature type="transmembrane region" description="Helical" evidence="1">
    <location>
        <begin position="358"/>
        <end position="378"/>
    </location>
</feature>
<comment type="caution">
    <text evidence="3">The sequence shown here is derived from an EMBL/GenBank/DDBJ whole genome shotgun (WGS) entry which is preliminary data.</text>
</comment>
<gene>
    <name evidence="3" type="ORF">MUB46_11010</name>
</gene>
<dbReference type="InterPro" id="IPR007890">
    <property type="entry name" value="CHASE2"/>
</dbReference>
<feature type="transmembrane region" description="Helical" evidence="1">
    <location>
        <begin position="384"/>
        <end position="405"/>
    </location>
</feature>
<keyword evidence="1" id="KW-0472">Membrane</keyword>
<name>A0AAW5QWF0_9HYPH</name>
<dbReference type="GO" id="GO:0035556">
    <property type="term" value="P:intracellular signal transduction"/>
    <property type="evidence" value="ECO:0007669"/>
    <property type="project" value="InterPro"/>
</dbReference>
<dbReference type="InterPro" id="IPR050697">
    <property type="entry name" value="Adenylyl/Guanylyl_Cyclase_3/4"/>
</dbReference>
<dbReference type="Pfam" id="PF00211">
    <property type="entry name" value="Guanylate_cyc"/>
    <property type="match status" value="1"/>
</dbReference>
<evidence type="ECO:0000313" key="3">
    <source>
        <dbReference type="EMBL" id="MCT8972386.1"/>
    </source>
</evidence>
<evidence type="ECO:0000259" key="2">
    <source>
        <dbReference type="PROSITE" id="PS50125"/>
    </source>
</evidence>
<keyword evidence="1" id="KW-1133">Transmembrane helix</keyword>
<dbReference type="SMART" id="SM00044">
    <property type="entry name" value="CYCc"/>
    <property type="match status" value="1"/>
</dbReference>
<dbReference type="PROSITE" id="PS50125">
    <property type="entry name" value="GUANYLATE_CYCLASE_2"/>
    <property type="match status" value="1"/>
</dbReference>
<proteinExistence type="predicted"/>
<dbReference type="InterPro" id="IPR001054">
    <property type="entry name" value="A/G_cyclase"/>
</dbReference>
<keyword evidence="1" id="KW-0812">Transmembrane</keyword>
<dbReference type="SUPFAM" id="SSF55073">
    <property type="entry name" value="Nucleotide cyclase"/>
    <property type="match status" value="1"/>
</dbReference>
<dbReference type="PANTHER" id="PTHR43081:SF1">
    <property type="entry name" value="ADENYLATE CYCLASE, TERMINAL-DIFFERENTIATION SPECIFIC"/>
    <property type="match status" value="1"/>
</dbReference>
<dbReference type="Proteomes" id="UP001320898">
    <property type="component" value="Unassembled WGS sequence"/>
</dbReference>
<protein>
    <submittedName>
        <fullName evidence="3">Adenylate/guanylate cyclase domain-containing protein</fullName>
    </submittedName>
</protein>
<reference evidence="3 4" key="1">
    <citation type="submission" date="2022-04" db="EMBL/GenBank/DDBJ databases">
        <authorList>
            <person name="Ye Y.-Q."/>
            <person name="Du Z.-J."/>
        </authorList>
    </citation>
    <scope>NUCLEOTIDE SEQUENCE [LARGE SCALE GENOMIC DNA]</scope>
    <source>
        <strain evidence="3 4">A6E488</strain>
    </source>
</reference>
<dbReference type="GO" id="GO:0004016">
    <property type="term" value="F:adenylate cyclase activity"/>
    <property type="evidence" value="ECO:0007669"/>
    <property type="project" value="UniProtKB-ARBA"/>
</dbReference>
<evidence type="ECO:0000313" key="4">
    <source>
        <dbReference type="Proteomes" id="UP001320898"/>
    </source>
</evidence>
<dbReference type="InterPro" id="IPR029787">
    <property type="entry name" value="Nucleotide_cyclase"/>
</dbReference>
<feature type="transmembrane region" description="Helical" evidence="1">
    <location>
        <begin position="412"/>
        <end position="431"/>
    </location>
</feature>
<dbReference type="PANTHER" id="PTHR43081">
    <property type="entry name" value="ADENYLATE CYCLASE, TERMINAL-DIFFERENTIATION SPECIFIC-RELATED"/>
    <property type="match status" value="1"/>
</dbReference>